<evidence type="ECO:0000313" key="12">
    <source>
        <dbReference type="Proteomes" id="UP000195652"/>
    </source>
</evidence>
<dbReference type="Gene3D" id="3.40.50.720">
    <property type="entry name" value="NAD(P)-binding Rossmann-like Domain"/>
    <property type="match status" value="1"/>
</dbReference>
<comment type="function">
    <text evidence="7 8">Cell wall formation. Catalyzes the addition of glutamate to the nucleotide precursor UDP-N-acetylmuramoyl-L-alanine (UMA).</text>
</comment>
<sequence length="461" mass="48179">MKRLPQELQGRVLVAGAGVSGLGTAALLKSLDVDVVVADSRPDALENIHAQTGAAVCVDTDVQLEGFSSVITSPGWKPDTPLLVRAQDLGIEVLGDVELAYRLDRAEVFGKPRQWLVVTGTNGKTTTTAMLEAIMKRAGVKAQAVGNIGVSVAEALNSAERIDVFVAELSSFQLHWSEQLIPDVGILLNLADDHIDWHGSFDSYAAAKAKVLRAPIAIAGVDNEHVARILSTTQTQKLVEFTAADPRAGQLGVRNKMIVDCAFADSLELVSAEGIEPPGPAGVYDALAAAAAARAMGVSADTIAAALADFHVAGHRSQIVGNVRGIVAIDNSKATNPHAAGTALAGHESIVWVAGGQLKGAEIRDLVLEHSPRLKAVALLGIDAPIIAETVRELAPHAAIMVTESQEPREAMNDVVAWSVAHAAPGDAIILAPAAASLDMYTGMGQRGDIFAEAIARELHD</sequence>
<comment type="subcellular location">
    <subcellularLocation>
        <location evidence="1 7 8">Cytoplasm</location>
    </subcellularLocation>
</comment>
<feature type="domain" description="Mur ligase central" evidence="10">
    <location>
        <begin position="118"/>
        <end position="247"/>
    </location>
</feature>
<evidence type="ECO:0000256" key="6">
    <source>
        <dbReference type="ARBA" id="ARBA00022840"/>
    </source>
</evidence>
<keyword evidence="7 8" id="KW-0573">Peptidoglycan synthesis</keyword>
<dbReference type="Proteomes" id="UP000195652">
    <property type="component" value="Chromosome"/>
</dbReference>
<feature type="binding site" evidence="7">
    <location>
        <begin position="120"/>
        <end position="126"/>
    </location>
    <ligand>
        <name>ATP</name>
        <dbReference type="ChEBI" id="CHEBI:30616"/>
    </ligand>
</feature>
<dbReference type="HAMAP" id="MF_00639">
    <property type="entry name" value="MurD"/>
    <property type="match status" value="1"/>
</dbReference>
<reference evidence="11 12" key="2">
    <citation type="journal article" date="2020" name="Antonie Van Leeuwenhoek">
        <title>Phylogenomic characterisation of a novel corynebacterial species pathogenic to animals.</title>
        <authorList>
            <person name="Moller J."/>
            <person name="Musella L."/>
            <person name="Melnikov V."/>
            <person name="Geissdorfer W."/>
            <person name="Burkovski A."/>
            <person name="Sangal V."/>
        </authorList>
    </citation>
    <scope>NUCLEOTIDE SEQUENCE [LARGE SCALE GENOMIC DNA]</scope>
    <source>
        <strain evidence="11 12">PO100/5</strain>
    </source>
</reference>
<keyword evidence="7 8" id="KW-0132">Cell division</keyword>
<dbReference type="GO" id="GO:0009252">
    <property type="term" value="P:peptidoglycan biosynthetic process"/>
    <property type="evidence" value="ECO:0007669"/>
    <property type="project" value="UniProtKB-UniRule"/>
</dbReference>
<dbReference type="InterPro" id="IPR013221">
    <property type="entry name" value="Mur_ligase_cen"/>
</dbReference>
<keyword evidence="7 8" id="KW-0133">Cell shape</keyword>
<dbReference type="Pfam" id="PF08245">
    <property type="entry name" value="Mur_ligase_M"/>
    <property type="match status" value="1"/>
</dbReference>
<keyword evidence="6 7" id="KW-0067">ATP-binding</keyword>
<dbReference type="KEGG" id="csil:CBE74_08215"/>
<feature type="domain" description="Mur ligase C-terminal" evidence="9">
    <location>
        <begin position="315"/>
        <end position="434"/>
    </location>
</feature>
<dbReference type="GeneID" id="75008226"/>
<evidence type="ECO:0000256" key="2">
    <source>
        <dbReference type="ARBA" id="ARBA00004752"/>
    </source>
</evidence>
<dbReference type="InterPro" id="IPR005762">
    <property type="entry name" value="MurD"/>
</dbReference>
<comment type="catalytic activity">
    <reaction evidence="7 8">
        <text>UDP-N-acetyl-alpha-D-muramoyl-L-alanine + D-glutamate + ATP = UDP-N-acetyl-alpha-D-muramoyl-L-alanyl-D-glutamate + ADP + phosphate + H(+)</text>
        <dbReference type="Rhea" id="RHEA:16429"/>
        <dbReference type="ChEBI" id="CHEBI:15378"/>
        <dbReference type="ChEBI" id="CHEBI:29986"/>
        <dbReference type="ChEBI" id="CHEBI:30616"/>
        <dbReference type="ChEBI" id="CHEBI:43474"/>
        <dbReference type="ChEBI" id="CHEBI:83898"/>
        <dbReference type="ChEBI" id="CHEBI:83900"/>
        <dbReference type="ChEBI" id="CHEBI:456216"/>
        <dbReference type="EC" id="6.3.2.9"/>
    </reaction>
</comment>
<dbReference type="GO" id="GO:0051301">
    <property type="term" value="P:cell division"/>
    <property type="evidence" value="ECO:0007669"/>
    <property type="project" value="UniProtKB-KW"/>
</dbReference>
<dbReference type="GO" id="GO:0008360">
    <property type="term" value="P:regulation of cell shape"/>
    <property type="evidence" value="ECO:0007669"/>
    <property type="project" value="UniProtKB-KW"/>
</dbReference>
<organism evidence="11 12">
    <name type="scientific">Corynebacterium silvaticum</name>
    <dbReference type="NCBI Taxonomy" id="2320431"/>
    <lineage>
        <taxon>Bacteria</taxon>
        <taxon>Bacillati</taxon>
        <taxon>Actinomycetota</taxon>
        <taxon>Actinomycetes</taxon>
        <taxon>Mycobacteriales</taxon>
        <taxon>Corynebacteriaceae</taxon>
        <taxon>Corynebacterium</taxon>
    </lineage>
</organism>
<dbReference type="RefSeq" id="WP_087454269.1">
    <property type="nucleotide sequence ID" value="NZ_CP021417.2"/>
</dbReference>
<evidence type="ECO:0000256" key="3">
    <source>
        <dbReference type="ARBA" id="ARBA00022490"/>
    </source>
</evidence>
<reference evidence="11 12" key="3">
    <citation type="journal article" date="2020" name="Int. J. Syst. Evol. Microbiol.">
        <title>Corynebacterium silvaticum sp. nov., a unique group of NTTB corynebacteria in wild boar and roe deer.</title>
        <authorList>
            <person name="Dangel A."/>
            <person name="Berger A."/>
            <person name="Rau J."/>
            <person name="Eisenberg T."/>
            <person name="Kampfer P."/>
            <person name="Margos G."/>
            <person name="Contzen M."/>
            <person name="Busse H.J."/>
            <person name="Konrad R."/>
            <person name="Peters M."/>
            <person name="Sting R."/>
            <person name="Sing A."/>
        </authorList>
    </citation>
    <scope>NUCLEOTIDE SEQUENCE [LARGE SCALE GENOMIC DNA]</scope>
    <source>
        <strain evidence="11 12">PO100/5</strain>
    </source>
</reference>
<dbReference type="NCBIfam" id="TIGR01087">
    <property type="entry name" value="murD"/>
    <property type="match status" value="1"/>
</dbReference>
<name>A0A7Y4LFT0_9CORY</name>
<dbReference type="AlphaFoldDB" id="A0A7Y4LFT0"/>
<keyword evidence="7 8" id="KW-0961">Cell wall biogenesis/degradation</keyword>
<evidence type="ECO:0000259" key="9">
    <source>
        <dbReference type="Pfam" id="PF02875"/>
    </source>
</evidence>
<evidence type="ECO:0000256" key="7">
    <source>
        <dbReference type="HAMAP-Rule" id="MF_00639"/>
    </source>
</evidence>
<dbReference type="Gene3D" id="3.90.190.20">
    <property type="entry name" value="Mur ligase, C-terminal domain"/>
    <property type="match status" value="1"/>
</dbReference>
<keyword evidence="4 7" id="KW-0436">Ligase</keyword>
<dbReference type="InterPro" id="IPR004101">
    <property type="entry name" value="Mur_ligase_C"/>
</dbReference>
<dbReference type="PANTHER" id="PTHR43692">
    <property type="entry name" value="UDP-N-ACETYLMURAMOYLALANINE--D-GLUTAMATE LIGASE"/>
    <property type="match status" value="1"/>
</dbReference>
<dbReference type="GO" id="GO:0005737">
    <property type="term" value="C:cytoplasm"/>
    <property type="evidence" value="ECO:0007669"/>
    <property type="project" value="UniProtKB-SubCell"/>
</dbReference>
<comment type="similarity">
    <text evidence="7">Belongs to the MurCDEF family.</text>
</comment>
<dbReference type="OrthoDB" id="9809796at2"/>
<keyword evidence="12" id="KW-1185">Reference proteome</keyword>
<keyword evidence="7 8" id="KW-0131">Cell cycle</keyword>
<accession>A0A7Y4LFT0</accession>
<dbReference type="GO" id="GO:0005524">
    <property type="term" value="F:ATP binding"/>
    <property type="evidence" value="ECO:0007669"/>
    <property type="project" value="UniProtKB-UniRule"/>
</dbReference>
<proteinExistence type="inferred from homology"/>
<dbReference type="UniPathway" id="UPA00219"/>
<dbReference type="SUPFAM" id="SSF53623">
    <property type="entry name" value="MurD-like peptide ligases, catalytic domain"/>
    <property type="match status" value="1"/>
</dbReference>
<dbReference type="PANTHER" id="PTHR43692:SF1">
    <property type="entry name" value="UDP-N-ACETYLMURAMOYLALANINE--D-GLUTAMATE LIGASE"/>
    <property type="match status" value="1"/>
</dbReference>
<dbReference type="InterPro" id="IPR036565">
    <property type="entry name" value="Mur-like_cat_sf"/>
</dbReference>
<keyword evidence="5 7" id="KW-0547">Nucleotide-binding</keyword>
<gene>
    <name evidence="7 11" type="primary">murD</name>
    <name evidence="11" type="ORF">CBE74_08215</name>
</gene>
<comment type="pathway">
    <text evidence="2 7 8">Cell wall biogenesis; peptidoglycan biosynthesis.</text>
</comment>
<dbReference type="Pfam" id="PF02875">
    <property type="entry name" value="Mur_ligase_C"/>
    <property type="match status" value="1"/>
</dbReference>
<dbReference type="GO" id="GO:0008764">
    <property type="term" value="F:UDP-N-acetylmuramoylalanine-D-glutamate ligase activity"/>
    <property type="evidence" value="ECO:0007669"/>
    <property type="project" value="UniProtKB-UniRule"/>
</dbReference>
<evidence type="ECO:0000256" key="8">
    <source>
        <dbReference type="RuleBase" id="RU003664"/>
    </source>
</evidence>
<dbReference type="EC" id="6.3.2.9" evidence="7 8"/>
<dbReference type="GO" id="GO:0071555">
    <property type="term" value="P:cell wall organization"/>
    <property type="evidence" value="ECO:0007669"/>
    <property type="project" value="UniProtKB-KW"/>
</dbReference>
<reference evidence="11 12" key="4">
    <citation type="journal article" date="2020" name="PLoS ONE">
        <title>Taxonomic classification of strain PO100/5 shows a broader geographic distribution and genetic markers of the recently described Corynebacterium silvaticum.</title>
        <authorList>
            <person name="Viana M.V.C."/>
            <person name="Profeta R."/>
            <person name="da Silva A.L."/>
            <person name="Hurtado R."/>
            <person name="Cerqueira J.C."/>
            <person name="Ribeiro B.F.S."/>
            <person name="Almeida M.O."/>
            <person name="Morais-Rodrigues F."/>
            <person name="Soares S.C."/>
            <person name="Oliveira M."/>
            <person name="Tavares L."/>
            <person name="Figueiredo H."/>
            <person name="Wattam A.R."/>
            <person name="Barh D."/>
            <person name="Ghosh P."/>
            <person name="Silva A."/>
            <person name="Azevedo V."/>
        </authorList>
    </citation>
    <scope>NUCLEOTIDE SEQUENCE [LARGE SCALE GENOMIC DNA]</scope>
    <source>
        <strain evidence="11 12">PO100/5</strain>
    </source>
</reference>
<protein>
    <recommendedName>
        <fullName evidence="7 8">UDP-N-acetylmuramoylalanine--D-glutamate ligase</fullName>
        <ecNumber evidence="7 8">6.3.2.9</ecNumber>
    </recommendedName>
    <alternativeName>
        <fullName evidence="7">D-glutamic acid-adding enzyme</fullName>
    </alternativeName>
    <alternativeName>
        <fullName evidence="7">UDP-N-acetylmuramoyl-L-alanyl-D-glutamate synthetase</fullName>
    </alternativeName>
</protein>
<dbReference type="Pfam" id="PF21799">
    <property type="entry name" value="MurD-like_N"/>
    <property type="match status" value="1"/>
</dbReference>
<evidence type="ECO:0000313" key="11">
    <source>
        <dbReference type="EMBL" id="ARU46464.1"/>
    </source>
</evidence>
<dbReference type="SUPFAM" id="SSF53244">
    <property type="entry name" value="MurD-like peptide ligases, peptide-binding domain"/>
    <property type="match status" value="1"/>
</dbReference>
<dbReference type="Gene3D" id="3.40.1190.10">
    <property type="entry name" value="Mur-like, catalytic domain"/>
    <property type="match status" value="1"/>
</dbReference>
<dbReference type="SUPFAM" id="SSF51984">
    <property type="entry name" value="MurCD N-terminal domain"/>
    <property type="match status" value="1"/>
</dbReference>
<dbReference type="EMBL" id="CP021417">
    <property type="protein sequence ID" value="ARU46464.1"/>
    <property type="molecule type" value="Genomic_DNA"/>
</dbReference>
<evidence type="ECO:0000256" key="4">
    <source>
        <dbReference type="ARBA" id="ARBA00022598"/>
    </source>
</evidence>
<keyword evidence="3 7" id="KW-0963">Cytoplasm</keyword>
<evidence type="ECO:0000256" key="1">
    <source>
        <dbReference type="ARBA" id="ARBA00004496"/>
    </source>
</evidence>
<evidence type="ECO:0000256" key="5">
    <source>
        <dbReference type="ARBA" id="ARBA00022741"/>
    </source>
</evidence>
<evidence type="ECO:0000259" key="10">
    <source>
        <dbReference type="Pfam" id="PF08245"/>
    </source>
</evidence>
<dbReference type="InterPro" id="IPR036615">
    <property type="entry name" value="Mur_ligase_C_dom_sf"/>
</dbReference>
<reference evidence="11 12" key="1">
    <citation type="journal article" date="2014" name="BMC Vet. Res.">
        <title>First report of Corynebacterium pseudotuberculosis from caseous lymphadenitis lesions in Black Alentejano pig (Sus scrofa domesticus).</title>
        <authorList>
            <person name="Oliveira M."/>
            <person name="Barroco C."/>
            <person name="Mottola C."/>
            <person name="Santos R."/>
            <person name="Lemsaddek A."/>
            <person name="Tavares L."/>
            <person name="Semedo-Lemsaddek T."/>
        </authorList>
    </citation>
    <scope>NUCLEOTIDE SEQUENCE [LARGE SCALE GENOMIC DNA]</scope>
    <source>
        <strain evidence="11 12">PO100/5</strain>
    </source>
</reference>